<dbReference type="RefSeq" id="WP_255159120.1">
    <property type="nucleotide sequence ID" value="NZ_CP101497.1"/>
</dbReference>
<evidence type="ECO:0000256" key="1">
    <source>
        <dbReference type="SAM" id="Phobius"/>
    </source>
</evidence>
<feature type="transmembrane region" description="Helical" evidence="1">
    <location>
        <begin position="46"/>
        <end position="65"/>
    </location>
</feature>
<dbReference type="PANTHER" id="PTHR40047:SF1">
    <property type="entry name" value="UPF0703 PROTEIN YCGQ"/>
    <property type="match status" value="1"/>
</dbReference>
<dbReference type="EMBL" id="CP101497">
    <property type="protein sequence ID" value="UTT61979.1"/>
    <property type="molecule type" value="Genomic_DNA"/>
</dbReference>
<proteinExistence type="predicted"/>
<evidence type="ECO:0000259" key="2">
    <source>
        <dbReference type="Pfam" id="PF21537"/>
    </source>
</evidence>
<feature type="transmembrane region" description="Helical" evidence="1">
    <location>
        <begin position="85"/>
        <end position="104"/>
    </location>
</feature>
<dbReference type="Proteomes" id="UP001060039">
    <property type="component" value="Chromosome"/>
</dbReference>
<dbReference type="PANTHER" id="PTHR40047">
    <property type="entry name" value="UPF0703 PROTEIN YCGQ"/>
    <property type="match status" value="1"/>
</dbReference>
<dbReference type="InterPro" id="IPR048447">
    <property type="entry name" value="DUF1980_C"/>
</dbReference>
<protein>
    <submittedName>
        <fullName evidence="3">TIGR03943 family protein</fullName>
    </submittedName>
</protein>
<name>A0ABY5FUK4_9MICO</name>
<organism evidence="3 4">
    <name type="scientific">Microcella humidisoli</name>
    <dbReference type="NCBI Taxonomy" id="2963406"/>
    <lineage>
        <taxon>Bacteria</taxon>
        <taxon>Bacillati</taxon>
        <taxon>Actinomycetota</taxon>
        <taxon>Actinomycetes</taxon>
        <taxon>Micrococcales</taxon>
        <taxon>Microbacteriaceae</taxon>
        <taxon>Microcella</taxon>
    </lineage>
</organism>
<evidence type="ECO:0000313" key="4">
    <source>
        <dbReference type="Proteomes" id="UP001060039"/>
    </source>
</evidence>
<dbReference type="InterPro" id="IPR052955">
    <property type="entry name" value="UPF0703_membrane_permease"/>
</dbReference>
<keyword evidence="1" id="KW-0812">Transmembrane</keyword>
<evidence type="ECO:0000313" key="3">
    <source>
        <dbReference type="EMBL" id="UTT61979.1"/>
    </source>
</evidence>
<feature type="transmembrane region" description="Helical" evidence="1">
    <location>
        <begin position="20"/>
        <end position="40"/>
    </location>
</feature>
<keyword evidence="1" id="KW-1133">Transmembrane helix</keyword>
<dbReference type="NCBIfam" id="TIGR03943">
    <property type="entry name" value="TIGR03943 family putative permease subunit"/>
    <property type="match status" value="1"/>
</dbReference>
<dbReference type="Pfam" id="PF21537">
    <property type="entry name" value="DUF1980_C"/>
    <property type="match status" value="1"/>
</dbReference>
<keyword evidence="1" id="KW-0472">Membrane</keyword>
<keyword evidence="4" id="KW-1185">Reference proteome</keyword>
<gene>
    <name evidence="3" type="ORF">NNL39_09900</name>
</gene>
<reference evidence="3" key="1">
    <citation type="submission" date="2022-07" db="EMBL/GenBank/DDBJ databases">
        <title>Taxonomic analysis of Microcella humidisoli nov. sp., isolated from riverside soil.</title>
        <authorList>
            <person name="Molina K.M."/>
            <person name="Kim S.B."/>
        </authorList>
    </citation>
    <scope>NUCLEOTIDE SEQUENCE</scope>
    <source>
        <strain evidence="3">MMS21-STM10</strain>
    </source>
</reference>
<dbReference type="InterPro" id="IPR015402">
    <property type="entry name" value="DUF1980"/>
</dbReference>
<feature type="domain" description="DUF1980" evidence="2">
    <location>
        <begin position="159"/>
        <end position="258"/>
    </location>
</feature>
<sequence>MPDQQRATLWRHVQRWRGVVIIGVMGAITLWLAAVGQLVLYIHPRYILFTVIMSAIAVAAAVLALASPRQHDDEAVAPPSRRSRAVSLAAAGLAVAFTVGMVLIPPATLSTATAEQREINATASDDAETLAAASVADAETVAAFTVREWSTVLRQTSDLAFFDDKPVTALLGFVTADADDPENTFYVSRFAVTCCAVDAQPLGVPVHLPGWAEQYPPDTWVQVSGAFESNPSRTGTQPVVLVPTVVEVVDQPSEPYLF</sequence>
<accession>A0ABY5FUK4</accession>